<dbReference type="AlphaFoldDB" id="A0AAD1USF6"/>
<keyword evidence="1" id="KW-0812">Transmembrane</keyword>
<evidence type="ECO:0000313" key="2">
    <source>
        <dbReference type="EMBL" id="CAI2372562.1"/>
    </source>
</evidence>
<protein>
    <submittedName>
        <fullName evidence="2">Uncharacterized protein</fullName>
    </submittedName>
</protein>
<name>A0AAD1USF6_EUPCR</name>
<accession>A0AAD1USF6</accession>
<keyword evidence="1" id="KW-1133">Transmembrane helix</keyword>
<feature type="transmembrane region" description="Helical" evidence="1">
    <location>
        <begin position="68"/>
        <end position="87"/>
    </location>
</feature>
<feature type="transmembrane region" description="Helical" evidence="1">
    <location>
        <begin position="189"/>
        <end position="217"/>
    </location>
</feature>
<sequence>MVYIGRMLYVHRPYNCLDERDCFKIITSLGPIWMLCAAGILNNCNWALFCFSVKYFDKKNTKFYQRVKFLLCSSFFVIIIIMTIAYVTAMSIGCANPNPVNQTLLKFIDWFGIVIHFIVCISFVITGLILKKVIKDWNEEVGRKSRNRIIISILVLSIPFFLRVIYLIIKRTYNLDRFITLSIMNDTVGGPLVIFFYIILADLVPIGSQLISSVVVVDSKDLHLHKIYDKYVEESTTIENQISIKTISTSSQNGSIRDSLENIDGKSLVLINHSKDSGISFLGPNEDEASTDSLYRDEVY</sequence>
<keyword evidence="3" id="KW-1185">Reference proteome</keyword>
<keyword evidence="1" id="KW-0472">Membrane</keyword>
<gene>
    <name evidence="2" type="ORF">ECRASSUSDP1_LOCUS13893</name>
</gene>
<proteinExistence type="predicted"/>
<dbReference type="EMBL" id="CAMPGE010013853">
    <property type="protein sequence ID" value="CAI2372562.1"/>
    <property type="molecule type" value="Genomic_DNA"/>
</dbReference>
<reference evidence="2" key="1">
    <citation type="submission" date="2023-07" db="EMBL/GenBank/DDBJ databases">
        <authorList>
            <consortium name="AG Swart"/>
            <person name="Singh M."/>
            <person name="Singh A."/>
            <person name="Seah K."/>
            <person name="Emmerich C."/>
        </authorList>
    </citation>
    <scope>NUCLEOTIDE SEQUENCE</scope>
    <source>
        <strain evidence="2">DP1</strain>
    </source>
</reference>
<feature type="transmembrane region" description="Helical" evidence="1">
    <location>
        <begin position="149"/>
        <end position="169"/>
    </location>
</feature>
<comment type="caution">
    <text evidence="2">The sequence shown here is derived from an EMBL/GenBank/DDBJ whole genome shotgun (WGS) entry which is preliminary data.</text>
</comment>
<organism evidence="2 3">
    <name type="scientific">Euplotes crassus</name>
    <dbReference type="NCBI Taxonomy" id="5936"/>
    <lineage>
        <taxon>Eukaryota</taxon>
        <taxon>Sar</taxon>
        <taxon>Alveolata</taxon>
        <taxon>Ciliophora</taxon>
        <taxon>Intramacronucleata</taxon>
        <taxon>Spirotrichea</taxon>
        <taxon>Hypotrichia</taxon>
        <taxon>Euplotida</taxon>
        <taxon>Euplotidae</taxon>
        <taxon>Moneuplotes</taxon>
    </lineage>
</organism>
<evidence type="ECO:0000256" key="1">
    <source>
        <dbReference type="SAM" id="Phobius"/>
    </source>
</evidence>
<dbReference type="Proteomes" id="UP001295684">
    <property type="component" value="Unassembled WGS sequence"/>
</dbReference>
<evidence type="ECO:0000313" key="3">
    <source>
        <dbReference type="Proteomes" id="UP001295684"/>
    </source>
</evidence>
<feature type="transmembrane region" description="Helical" evidence="1">
    <location>
        <begin position="32"/>
        <end position="56"/>
    </location>
</feature>
<feature type="transmembrane region" description="Helical" evidence="1">
    <location>
        <begin position="107"/>
        <end position="129"/>
    </location>
</feature>